<dbReference type="InterPro" id="IPR042575">
    <property type="entry name" value="UBAP1_C"/>
</dbReference>
<feature type="region of interest" description="Disordered" evidence="1">
    <location>
        <begin position="1"/>
        <end position="64"/>
    </location>
</feature>
<dbReference type="Proteomes" id="UP000036987">
    <property type="component" value="Unassembled WGS sequence"/>
</dbReference>
<feature type="domain" description="Ubiquitin-associated protein 1-like UBA2" evidence="2">
    <location>
        <begin position="181"/>
        <end position="208"/>
    </location>
</feature>
<dbReference type="OrthoDB" id="2018023at2759"/>
<proteinExistence type="predicted"/>
<dbReference type="InterPro" id="IPR038870">
    <property type="entry name" value="UBAP1"/>
</dbReference>
<evidence type="ECO:0000313" key="3">
    <source>
        <dbReference type="EMBL" id="KMZ67480.1"/>
    </source>
</evidence>
<dbReference type="Gene3D" id="1.20.120.1920">
    <property type="entry name" value="UBAP1 SOUBA domain"/>
    <property type="match status" value="1"/>
</dbReference>
<keyword evidence="4" id="KW-1185">Reference proteome</keyword>
<dbReference type="GO" id="GO:0043162">
    <property type="term" value="P:ubiquitin-dependent protein catabolic process via the multivesicular body sorting pathway"/>
    <property type="evidence" value="ECO:0000318"/>
    <property type="project" value="GO_Central"/>
</dbReference>
<dbReference type="EMBL" id="LFYR01000909">
    <property type="protein sequence ID" value="KMZ67480.1"/>
    <property type="molecule type" value="Genomic_DNA"/>
</dbReference>
<dbReference type="GO" id="GO:0043130">
    <property type="term" value="F:ubiquitin binding"/>
    <property type="evidence" value="ECO:0000318"/>
    <property type="project" value="GO_Central"/>
</dbReference>
<dbReference type="STRING" id="29655.A0A0K9PGW4"/>
<reference evidence="4" key="1">
    <citation type="journal article" date="2016" name="Nature">
        <title>The genome of the seagrass Zostera marina reveals angiosperm adaptation to the sea.</title>
        <authorList>
            <person name="Olsen J.L."/>
            <person name="Rouze P."/>
            <person name="Verhelst B."/>
            <person name="Lin Y.-C."/>
            <person name="Bayer T."/>
            <person name="Collen J."/>
            <person name="Dattolo E."/>
            <person name="De Paoli E."/>
            <person name="Dittami S."/>
            <person name="Maumus F."/>
            <person name="Michel G."/>
            <person name="Kersting A."/>
            <person name="Lauritano C."/>
            <person name="Lohaus R."/>
            <person name="Toepel M."/>
            <person name="Tonon T."/>
            <person name="Vanneste K."/>
            <person name="Amirebrahimi M."/>
            <person name="Brakel J."/>
            <person name="Bostroem C."/>
            <person name="Chovatia M."/>
            <person name="Grimwood J."/>
            <person name="Jenkins J.W."/>
            <person name="Jueterbock A."/>
            <person name="Mraz A."/>
            <person name="Stam W.T."/>
            <person name="Tice H."/>
            <person name="Bornberg-Bauer E."/>
            <person name="Green P.J."/>
            <person name="Pearson G.A."/>
            <person name="Procaccini G."/>
            <person name="Duarte C.M."/>
            <person name="Schmutz J."/>
            <person name="Reusch T.B.H."/>
            <person name="Van de Peer Y."/>
        </authorList>
    </citation>
    <scope>NUCLEOTIDE SEQUENCE [LARGE SCALE GENOMIC DNA]</scope>
    <source>
        <strain evidence="4">cv. Finnish</strain>
    </source>
</reference>
<dbReference type="OMA" id="IKPAYRI"/>
<comment type="caution">
    <text evidence="3">The sequence shown here is derived from an EMBL/GenBank/DDBJ whole genome shotgun (WGS) entry which is preliminary data.</text>
</comment>
<organism evidence="3 4">
    <name type="scientific">Zostera marina</name>
    <name type="common">Eelgrass</name>
    <dbReference type="NCBI Taxonomy" id="29655"/>
    <lineage>
        <taxon>Eukaryota</taxon>
        <taxon>Viridiplantae</taxon>
        <taxon>Streptophyta</taxon>
        <taxon>Embryophyta</taxon>
        <taxon>Tracheophyta</taxon>
        <taxon>Spermatophyta</taxon>
        <taxon>Magnoliopsida</taxon>
        <taxon>Liliopsida</taxon>
        <taxon>Zosteraceae</taxon>
        <taxon>Zostera</taxon>
    </lineage>
</organism>
<accession>A0A0K9PGW4</accession>
<sequence>MDYSYRHRNSYSPRAPPPPITSSMYPKMGSQPIQTDHAPPLPVRGSFAPQHNPPPPSSSTTGMGIRVSIKPEYRITSPPELFPQAKEVPQSKFHFDFEFERKFLAEIEKNGFCNWSKFSSEYQPLKDHTSSNSSMGAVNDVVVDKYTSSGLGREAVSFAVLNYGDNPVKVREFVKSYNLLREMGFVSKDVAEVLAMYDNDTDKALAHLLNTVKG</sequence>
<dbReference type="AlphaFoldDB" id="A0A0K9PGW4"/>
<evidence type="ECO:0000313" key="4">
    <source>
        <dbReference type="Proteomes" id="UP000036987"/>
    </source>
</evidence>
<dbReference type="InterPro" id="IPR049467">
    <property type="entry name" value="UBAP-1-like_UBA2"/>
</dbReference>
<name>A0A0K9PGW4_ZOSMR</name>
<dbReference type="Pfam" id="PF21267">
    <property type="entry name" value="UBAP-1_UBA2"/>
    <property type="match status" value="1"/>
</dbReference>
<dbReference type="PANTHER" id="PTHR15960">
    <property type="entry name" value="LD44032P"/>
    <property type="match status" value="1"/>
</dbReference>
<protein>
    <submittedName>
        <fullName evidence="3">Proline-rich cell wall protein-like</fullName>
    </submittedName>
</protein>
<evidence type="ECO:0000259" key="2">
    <source>
        <dbReference type="Pfam" id="PF21267"/>
    </source>
</evidence>
<gene>
    <name evidence="3" type="ORF">ZOSMA_267G00330</name>
</gene>
<dbReference type="GO" id="GO:0000813">
    <property type="term" value="C:ESCRT I complex"/>
    <property type="evidence" value="ECO:0000318"/>
    <property type="project" value="GO_Central"/>
</dbReference>
<dbReference type="PANTHER" id="PTHR15960:SF5">
    <property type="entry name" value="LD44032P"/>
    <property type="match status" value="1"/>
</dbReference>
<dbReference type="CDD" id="cd14316">
    <property type="entry name" value="UBA2_UBAP1_like"/>
    <property type="match status" value="1"/>
</dbReference>
<evidence type="ECO:0000256" key="1">
    <source>
        <dbReference type="SAM" id="MobiDB-lite"/>
    </source>
</evidence>